<dbReference type="EMBL" id="PDLM01000009">
    <property type="protein sequence ID" value="RDW69648.1"/>
    <property type="molecule type" value="Genomic_DNA"/>
</dbReference>
<accession>A0A3D8R6Q9</accession>
<reference evidence="2 3" key="1">
    <citation type="journal article" date="2018" name="IMA Fungus">
        <title>IMA Genome-F 9: Draft genome sequence of Annulohypoxylon stygium, Aspergillus mulundensis, Berkeleyomyces basicola (syn. Thielaviopsis basicola), Ceratocystis smalleyi, two Cercospora beticola strains, Coleophoma cylindrospora, Fusarium fracticaudum, Phialophora cf. hyalina, and Morchella septimelata.</title>
        <authorList>
            <person name="Wingfield B.D."/>
            <person name="Bills G.F."/>
            <person name="Dong Y."/>
            <person name="Huang W."/>
            <person name="Nel W.J."/>
            <person name="Swalarsk-Parry B.S."/>
            <person name="Vaghefi N."/>
            <person name="Wilken P.M."/>
            <person name="An Z."/>
            <person name="de Beer Z.W."/>
            <person name="De Vos L."/>
            <person name="Chen L."/>
            <person name="Duong T.A."/>
            <person name="Gao Y."/>
            <person name="Hammerbacher A."/>
            <person name="Kikkert J.R."/>
            <person name="Li Y."/>
            <person name="Li H."/>
            <person name="Li K."/>
            <person name="Li Q."/>
            <person name="Liu X."/>
            <person name="Ma X."/>
            <person name="Naidoo K."/>
            <person name="Pethybridge S.J."/>
            <person name="Sun J."/>
            <person name="Steenkamp E.T."/>
            <person name="van der Nest M.A."/>
            <person name="van Wyk S."/>
            <person name="Wingfield M.J."/>
            <person name="Xiong C."/>
            <person name="Yue Q."/>
            <person name="Zhang X."/>
        </authorList>
    </citation>
    <scope>NUCLEOTIDE SEQUENCE [LARGE SCALE GENOMIC DNA]</scope>
    <source>
        <strain evidence="2 3">BP6252</strain>
    </source>
</reference>
<evidence type="ECO:0000256" key="1">
    <source>
        <dbReference type="SAM" id="MobiDB-lite"/>
    </source>
</evidence>
<keyword evidence="3" id="KW-1185">Reference proteome</keyword>
<sequence length="214" mass="24276">MSEVYDLAKTVQKKLLSEANKKSHNLRLLCGHANLYDVLLQDISYAPMESNKLCVPYTKQEDIELRAETTIGEWEVTEVEINENDIEDKINDDGEDLKTIENRNRSHLLPKTSLEKKHSSVDSDWESDSDSDQDDSDDSDDSDDPDPNLDSDNSKRWNKWRDEYSRYHADFVDAVLNAMSAQSDGHDSKLDVAACQNKINSVSCSPPLIAHLIC</sequence>
<gene>
    <name evidence="2" type="ORF">BP6252_08668</name>
</gene>
<evidence type="ECO:0000313" key="2">
    <source>
        <dbReference type="EMBL" id="RDW69648.1"/>
    </source>
</evidence>
<proteinExistence type="predicted"/>
<dbReference type="InterPro" id="IPR037738">
    <property type="entry name" value="Ecm13-like"/>
</dbReference>
<dbReference type="PANTHER" id="PTHR36826:SF1">
    <property type="entry name" value="PROTEIN ECM13"/>
    <property type="match status" value="1"/>
</dbReference>
<evidence type="ECO:0000313" key="3">
    <source>
        <dbReference type="Proteomes" id="UP000256645"/>
    </source>
</evidence>
<feature type="region of interest" description="Disordered" evidence="1">
    <location>
        <begin position="111"/>
        <end position="155"/>
    </location>
</feature>
<protein>
    <submittedName>
        <fullName evidence="2">Uncharacterized protein</fullName>
    </submittedName>
</protein>
<name>A0A3D8R6Q9_9HELO</name>
<dbReference type="PANTHER" id="PTHR36826">
    <property type="entry name" value="PROTEIN ECM13"/>
    <property type="match status" value="1"/>
</dbReference>
<comment type="caution">
    <text evidence="2">The sequence shown here is derived from an EMBL/GenBank/DDBJ whole genome shotgun (WGS) entry which is preliminary data.</text>
</comment>
<dbReference type="AlphaFoldDB" id="A0A3D8R6Q9"/>
<feature type="compositionally biased region" description="Acidic residues" evidence="1">
    <location>
        <begin position="123"/>
        <end position="149"/>
    </location>
</feature>
<organism evidence="2 3">
    <name type="scientific">Coleophoma cylindrospora</name>
    <dbReference type="NCBI Taxonomy" id="1849047"/>
    <lineage>
        <taxon>Eukaryota</taxon>
        <taxon>Fungi</taxon>
        <taxon>Dikarya</taxon>
        <taxon>Ascomycota</taxon>
        <taxon>Pezizomycotina</taxon>
        <taxon>Leotiomycetes</taxon>
        <taxon>Helotiales</taxon>
        <taxon>Dermateaceae</taxon>
        <taxon>Coleophoma</taxon>
    </lineage>
</organism>
<dbReference type="Proteomes" id="UP000256645">
    <property type="component" value="Unassembled WGS sequence"/>
</dbReference>
<dbReference type="OrthoDB" id="5431245at2759"/>